<dbReference type="EMBL" id="PGCI01000204">
    <property type="protein sequence ID" value="PLW34134.1"/>
    <property type="molecule type" value="Genomic_DNA"/>
</dbReference>
<evidence type="ECO:0000313" key="2">
    <source>
        <dbReference type="EMBL" id="PLW34134.1"/>
    </source>
</evidence>
<organism evidence="2 3">
    <name type="scientific">Puccinia coronata f. sp. avenae</name>
    <dbReference type="NCBI Taxonomy" id="200324"/>
    <lineage>
        <taxon>Eukaryota</taxon>
        <taxon>Fungi</taxon>
        <taxon>Dikarya</taxon>
        <taxon>Basidiomycota</taxon>
        <taxon>Pucciniomycotina</taxon>
        <taxon>Pucciniomycetes</taxon>
        <taxon>Pucciniales</taxon>
        <taxon>Pucciniaceae</taxon>
        <taxon>Puccinia</taxon>
    </lineage>
</organism>
<gene>
    <name evidence="2" type="ORF">PCASD_11607</name>
</gene>
<evidence type="ECO:0000313" key="3">
    <source>
        <dbReference type="Proteomes" id="UP000235392"/>
    </source>
</evidence>
<dbReference type="Proteomes" id="UP000235392">
    <property type="component" value="Unassembled WGS sequence"/>
</dbReference>
<dbReference type="AlphaFoldDB" id="A0A2N5U8S4"/>
<name>A0A2N5U8S4_9BASI</name>
<feature type="signal peptide" evidence="1">
    <location>
        <begin position="1"/>
        <end position="25"/>
    </location>
</feature>
<accession>A0A2N5U8S4</accession>
<evidence type="ECO:0000256" key="1">
    <source>
        <dbReference type="SAM" id="SignalP"/>
    </source>
</evidence>
<comment type="caution">
    <text evidence="2">The sequence shown here is derived from an EMBL/GenBank/DDBJ whole genome shotgun (WGS) entry which is preliminary data.</text>
</comment>
<sequence length="174" mass="19243">MISDFIQLFGLLFLVSSSQFTQIQAQGCKGVTLERSVIPNCNPEIFFGPGINKRGPNEFTFAPNDTKTLDHGEAFAFNIIAESSCDKMRNCGGSKNLIEAFHKKCKGLSGAIGGSKKDGAGADCWNAAVRYLNLFCCLAILMNAYFMLRNYHATPPPPPVKITQNNWYKVWSYN</sequence>
<keyword evidence="1" id="KW-0732">Signal</keyword>
<feature type="chain" id="PRO_5014717246" evidence="1">
    <location>
        <begin position="26"/>
        <end position="174"/>
    </location>
</feature>
<protein>
    <submittedName>
        <fullName evidence="2">Uncharacterized protein</fullName>
    </submittedName>
</protein>
<reference evidence="2 3" key="1">
    <citation type="submission" date="2017-11" db="EMBL/GenBank/DDBJ databases">
        <title>De novo assembly and phasing of dikaryotic genomes from two isolates of Puccinia coronata f. sp. avenae, the causal agent of oat crown rust.</title>
        <authorList>
            <person name="Miller M.E."/>
            <person name="Zhang Y."/>
            <person name="Omidvar V."/>
            <person name="Sperschneider J."/>
            <person name="Schwessinger B."/>
            <person name="Raley C."/>
            <person name="Palmer J.M."/>
            <person name="Garnica D."/>
            <person name="Upadhyaya N."/>
            <person name="Rathjen J."/>
            <person name="Taylor J.M."/>
            <person name="Park R.F."/>
            <person name="Dodds P.N."/>
            <person name="Hirsch C.D."/>
            <person name="Kianian S.F."/>
            <person name="Figueroa M."/>
        </authorList>
    </citation>
    <scope>NUCLEOTIDE SEQUENCE [LARGE SCALE GENOMIC DNA]</scope>
    <source>
        <strain evidence="2">12SD80</strain>
    </source>
</reference>
<proteinExistence type="predicted"/>